<dbReference type="Gene3D" id="3.30.300.30">
    <property type="match status" value="1"/>
</dbReference>
<evidence type="ECO:0000313" key="4">
    <source>
        <dbReference type="EMBL" id="QOS40050.1"/>
    </source>
</evidence>
<organism evidence="3 5">
    <name type="scientific">Treponema rectale</name>
    <dbReference type="NCBI Taxonomy" id="744512"/>
    <lineage>
        <taxon>Bacteria</taxon>
        <taxon>Pseudomonadati</taxon>
        <taxon>Spirochaetota</taxon>
        <taxon>Spirochaetia</taxon>
        <taxon>Spirochaetales</taxon>
        <taxon>Treponemataceae</taxon>
        <taxon>Treponema</taxon>
    </lineage>
</organism>
<evidence type="ECO:0000313" key="6">
    <source>
        <dbReference type="Proteomes" id="UP000593591"/>
    </source>
</evidence>
<dbReference type="Pfam" id="PF13193">
    <property type="entry name" value="AMP-binding_C"/>
    <property type="match status" value="1"/>
</dbReference>
<dbReference type="Pfam" id="PF00501">
    <property type="entry name" value="AMP-binding"/>
    <property type="match status" value="1"/>
</dbReference>
<proteinExistence type="predicted"/>
<dbReference type="GO" id="GO:0044550">
    <property type="term" value="P:secondary metabolite biosynthetic process"/>
    <property type="evidence" value="ECO:0007669"/>
    <property type="project" value="TreeGrafter"/>
</dbReference>
<dbReference type="InterPro" id="IPR000873">
    <property type="entry name" value="AMP-dep_synth/lig_dom"/>
</dbReference>
<dbReference type="KEGG" id="trc:DYE49_06115"/>
<dbReference type="PANTHER" id="PTHR45527:SF1">
    <property type="entry name" value="FATTY ACID SYNTHASE"/>
    <property type="match status" value="1"/>
</dbReference>
<dbReference type="InterPro" id="IPR025110">
    <property type="entry name" value="AMP-bd_C"/>
</dbReference>
<gene>
    <name evidence="4" type="ORF">DYE49_06115</name>
    <name evidence="3" type="ORF">HNP77_000591</name>
</gene>
<protein>
    <submittedName>
        <fullName evidence="3">Amino acid adenylation domain-containing protein</fullName>
    </submittedName>
</protein>
<evidence type="ECO:0000259" key="2">
    <source>
        <dbReference type="Pfam" id="PF13193"/>
    </source>
</evidence>
<dbReference type="NCBIfam" id="TIGR01733">
    <property type="entry name" value="AA-adenyl-dom"/>
    <property type="match status" value="1"/>
</dbReference>
<dbReference type="AlphaFoldDB" id="A0A840S993"/>
<dbReference type="SUPFAM" id="SSF56801">
    <property type="entry name" value="Acetyl-CoA synthetase-like"/>
    <property type="match status" value="1"/>
</dbReference>
<accession>A0A840S993</accession>
<dbReference type="EMBL" id="JACHFR010000001">
    <property type="protein sequence ID" value="MBB5218247.1"/>
    <property type="molecule type" value="Genomic_DNA"/>
</dbReference>
<feature type="domain" description="AMP-binding enzyme C-terminal" evidence="2">
    <location>
        <begin position="422"/>
        <end position="489"/>
    </location>
</feature>
<keyword evidence="5" id="KW-1185">Reference proteome</keyword>
<dbReference type="InterPro" id="IPR042099">
    <property type="entry name" value="ANL_N_sf"/>
</dbReference>
<evidence type="ECO:0000313" key="5">
    <source>
        <dbReference type="Proteomes" id="UP000578697"/>
    </source>
</evidence>
<feature type="domain" description="AMP-dependent synthetase/ligase" evidence="1">
    <location>
        <begin position="9"/>
        <end position="362"/>
    </location>
</feature>
<dbReference type="RefSeq" id="WP_184651671.1">
    <property type="nucleotide sequence ID" value="NZ_JACHFR010000001.1"/>
</dbReference>
<dbReference type="Gene3D" id="3.40.50.12780">
    <property type="entry name" value="N-terminal domain of ligase-like"/>
    <property type="match status" value="1"/>
</dbReference>
<sequence>MKYTVLDYLEETAEKFPDKTAFADVTSSITWKELTEKAKALSCVIAEHFKPGEAVPVMTDKNVKTVTYFFAALYAGCFYSFFDATFPDTRLTSMFTTLDASSVIADRRFEKKLSGLNVTPVFTDQVEQLLSENNYAYSAERRLSIIDTDAVYANFTSGSTGVPKAVAVSHRSVIDFIQCFTETFEISPEENIANQAPFDFDVSVKDIFSAVFTGATVHLVPKMFFSMPVKLLDYLEERQITTLIWAVSALCMVSTLNGFSYKVPTSLKKIMFSGEVMPKKQLDIWKQYVPSAQYVNLYGPTEITCNCTYFKIPADADYEVLPIGIPFKNERVFLLDENDTLVTEKNTEGELCVSGTCVALGYINNEEKTASVFTQNPVQKKRFERIYRTGDLAKYGDDGLLYYIGRKDTQIKHMGHRIELGEIEGAVSKHPNITRTCCIFAENKITAFYTGTETEKKEIVTLIKQTLPAYMVPSDFIWVKEFPMTKNGKTDKKALEAMLNESA</sequence>
<dbReference type="GO" id="GO:0043041">
    <property type="term" value="P:amino acid activation for nonribosomal peptide biosynthetic process"/>
    <property type="evidence" value="ECO:0007669"/>
    <property type="project" value="TreeGrafter"/>
</dbReference>
<dbReference type="InterPro" id="IPR010071">
    <property type="entry name" value="AA_adenyl_dom"/>
</dbReference>
<dbReference type="GO" id="GO:0005737">
    <property type="term" value="C:cytoplasm"/>
    <property type="evidence" value="ECO:0007669"/>
    <property type="project" value="TreeGrafter"/>
</dbReference>
<dbReference type="CDD" id="cd05930">
    <property type="entry name" value="A_NRPS"/>
    <property type="match status" value="1"/>
</dbReference>
<reference evidence="4 6" key="1">
    <citation type="submission" date="2018-08" db="EMBL/GenBank/DDBJ databases">
        <title>The first complete genome of Treponema rectale (CHPAT), a commensal spirochete of the bovine rectum.</title>
        <authorList>
            <person name="Staton G.J."/>
            <person name="Clegg S.R."/>
            <person name="Carter S.D."/>
            <person name="Radford A.D."/>
            <person name="Darby A."/>
            <person name="Hall N."/>
            <person name="Birtles R.J."/>
            <person name="Evans N.J."/>
        </authorList>
    </citation>
    <scope>NUCLEOTIDE SEQUENCE [LARGE SCALE GENOMIC DNA]</scope>
    <source>
        <strain evidence="4 6">CHPA</strain>
    </source>
</reference>
<dbReference type="PANTHER" id="PTHR45527">
    <property type="entry name" value="NONRIBOSOMAL PEPTIDE SYNTHETASE"/>
    <property type="match status" value="1"/>
</dbReference>
<dbReference type="InterPro" id="IPR045851">
    <property type="entry name" value="AMP-bd_C_sf"/>
</dbReference>
<dbReference type="Proteomes" id="UP000578697">
    <property type="component" value="Unassembled WGS sequence"/>
</dbReference>
<name>A0A840S993_9SPIR</name>
<dbReference type="EMBL" id="CP031517">
    <property type="protein sequence ID" value="QOS40050.1"/>
    <property type="molecule type" value="Genomic_DNA"/>
</dbReference>
<dbReference type="GO" id="GO:0031177">
    <property type="term" value="F:phosphopantetheine binding"/>
    <property type="evidence" value="ECO:0007669"/>
    <property type="project" value="TreeGrafter"/>
</dbReference>
<dbReference type="Proteomes" id="UP000593591">
    <property type="component" value="Chromosome"/>
</dbReference>
<evidence type="ECO:0000259" key="1">
    <source>
        <dbReference type="Pfam" id="PF00501"/>
    </source>
</evidence>
<evidence type="ECO:0000313" key="3">
    <source>
        <dbReference type="EMBL" id="MBB5218247.1"/>
    </source>
</evidence>
<reference evidence="3 5" key="2">
    <citation type="submission" date="2020-08" db="EMBL/GenBank/DDBJ databases">
        <title>Genomic Encyclopedia of Type Strains, Phase IV (KMG-IV): sequencing the most valuable type-strain genomes for metagenomic binning, comparative biology and taxonomic classification.</title>
        <authorList>
            <person name="Goeker M."/>
        </authorList>
    </citation>
    <scope>NUCLEOTIDE SEQUENCE [LARGE SCALE GENOMIC DNA]</scope>
    <source>
        <strain evidence="3 5">DSM 103679</strain>
    </source>
</reference>